<keyword evidence="2" id="KW-1277">Toxin-antitoxin system</keyword>
<dbReference type="Gene3D" id="3.30.2310.20">
    <property type="entry name" value="RelE-like"/>
    <property type="match status" value="1"/>
</dbReference>
<accession>A0A7Y6K988</accession>
<dbReference type="InterPro" id="IPR051803">
    <property type="entry name" value="TA_system_RelE-like_toxin"/>
</dbReference>
<reference evidence="3 4" key="1">
    <citation type="submission" date="2020-02" db="EMBL/GenBank/DDBJ databases">
        <title>Paraburkholderia simonii sp. nov. and Paraburkholderia youngii sp. nov. Brazilian and Mexican Mimosa-associated rhizobia.</title>
        <authorList>
            <person name="Mavima L."/>
            <person name="Beukes C.W."/>
            <person name="Chan W.Y."/>
            <person name="Palmer M."/>
            <person name="De Meyer S.E."/>
            <person name="James E.K."/>
            <person name="Venter S.N."/>
            <person name="Steenkamp E.T."/>
        </authorList>
    </citation>
    <scope>NUCLEOTIDE SEQUENCE [LARGE SCALE GENOMIC DNA]</scope>
    <source>
        <strain evidence="3 4">JPY169</strain>
    </source>
</reference>
<dbReference type="PANTHER" id="PTHR33755">
    <property type="entry name" value="TOXIN PARE1-RELATED"/>
    <property type="match status" value="1"/>
</dbReference>
<dbReference type="InterPro" id="IPR035093">
    <property type="entry name" value="RelE/ParE_toxin_dom_sf"/>
</dbReference>
<dbReference type="Pfam" id="PF05016">
    <property type="entry name" value="ParE_toxin"/>
    <property type="match status" value="1"/>
</dbReference>
<dbReference type="InterPro" id="IPR007712">
    <property type="entry name" value="RelE/ParE_toxin"/>
</dbReference>
<protein>
    <submittedName>
        <fullName evidence="3">Type II toxin-antitoxin system RelE/ParE family toxin</fullName>
    </submittedName>
</protein>
<evidence type="ECO:0000313" key="4">
    <source>
        <dbReference type="Proteomes" id="UP000594380"/>
    </source>
</evidence>
<dbReference type="GeneID" id="301106842"/>
<evidence type="ECO:0000256" key="1">
    <source>
        <dbReference type="ARBA" id="ARBA00006226"/>
    </source>
</evidence>
<evidence type="ECO:0000256" key="2">
    <source>
        <dbReference type="ARBA" id="ARBA00022649"/>
    </source>
</evidence>
<sequence>MIVEWRAKAREKRHRIFDYIAADNPVAALELDDEIERKTDVLPEHPELYRAGRVRGTREMVLGPNYILVYRVLKQAGIIEIVQIVGARQDYQKGKRK</sequence>
<dbReference type="PANTHER" id="PTHR33755:SF6">
    <property type="entry name" value="PLASMID STABILIZATION SYSTEM PROTEIN"/>
    <property type="match status" value="1"/>
</dbReference>
<dbReference type="RefSeq" id="WP_176112381.1">
    <property type="nucleotide sequence ID" value="NZ_JAALDK010000003.1"/>
</dbReference>
<comment type="similarity">
    <text evidence="1">Belongs to the RelE toxin family.</text>
</comment>
<evidence type="ECO:0000313" key="3">
    <source>
        <dbReference type="EMBL" id="NUY05919.1"/>
    </source>
</evidence>
<dbReference type="AlphaFoldDB" id="A0A7Y6K988"/>
<organism evidence="3 4">
    <name type="scientific">Paraburkholderia youngii</name>
    <dbReference type="NCBI Taxonomy" id="2782701"/>
    <lineage>
        <taxon>Bacteria</taxon>
        <taxon>Pseudomonadati</taxon>
        <taxon>Pseudomonadota</taxon>
        <taxon>Betaproteobacteria</taxon>
        <taxon>Burkholderiales</taxon>
        <taxon>Burkholderiaceae</taxon>
        <taxon>Paraburkholderia</taxon>
    </lineage>
</organism>
<dbReference type="Proteomes" id="UP000594380">
    <property type="component" value="Unassembled WGS sequence"/>
</dbReference>
<dbReference type="EMBL" id="JAALDK010000003">
    <property type="protein sequence ID" value="NUY05919.1"/>
    <property type="molecule type" value="Genomic_DNA"/>
</dbReference>
<name>A0A7Y6K988_9BURK</name>
<comment type="caution">
    <text evidence="3">The sequence shown here is derived from an EMBL/GenBank/DDBJ whole genome shotgun (WGS) entry which is preliminary data.</text>
</comment>
<proteinExistence type="inferred from homology"/>
<dbReference type="NCBIfam" id="TIGR02385">
    <property type="entry name" value="RelE_StbE"/>
    <property type="match status" value="1"/>
</dbReference>
<gene>
    <name evidence="3" type="ORF">G5S42_41760</name>
</gene>